<name>A0A6S7JZ85_PARCT</name>
<proteinExistence type="predicted"/>
<reference evidence="1" key="1">
    <citation type="submission" date="2020-04" db="EMBL/GenBank/DDBJ databases">
        <authorList>
            <person name="Alioto T."/>
            <person name="Alioto T."/>
            <person name="Gomez Garrido J."/>
        </authorList>
    </citation>
    <scope>NUCLEOTIDE SEQUENCE</scope>
    <source>
        <strain evidence="1">A484AB</strain>
    </source>
</reference>
<sequence length="137" mass="15959">MVAGPEIARLTTEFEEQAMKQHHDTKCSHHDQQPGVQAAFLKELKALVTVLDEMGNPFLEHSEDLLVIDTRDIVDAEVAETVRKIETLGEEQYIKFVTERLEQCKHLSRKHFQRTSCHCLVGRLSKFNQNRKHSWRH</sequence>
<accession>A0A6S7JZ85</accession>
<dbReference type="EMBL" id="CACRXK020021133">
    <property type="protein sequence ID" value="CAB4035524.1"/>
    <property type="molecule type" value="Genomic_DNA"/>
</dbReference>
<dbReference type="AlphaFoldDB" id="A0A6S7JZ85"/>
<protein>
    <submittedName>
        <fullName evidence="1">Uncharacterized protein</fullName>
    </submittedName>
</protein>
<dbReference type="OrthoDB" id="7339946at2759"/>
<evidence type="ECO:0000313" key="2">
    <source>
        <dbReference type="Proteomes" id="UP001152795"/>
    </source>
</evidence>
<keyword evidence="2" id="KW-1185">Reference proteome</keyword>
<dbReference type="PANTHER" id="PTHR47018">
    <property type="entry name" value="CXC DOMAIN-CONTAINING PROTEIN-RELATED"/>
    <property type="match status" value="1"/>
</dbReference>
<organism evidence="1 2">
    <name type="scientific">Paramuricea clavata</name>
    <name type="common">Red gorgonian</name>
    <name type="synonym">Violescent sea-whip</name>
    <dbReference type="NCBI Taxonomy" id="317549"/>
    <lineage>
        <taxon>Eukaryota</taxon>
        <taxon>Metazoa</taxon>
        <taxon>Cnidaria</taxon>
        <taxon>Anthozoa</taxon>
        <taxon>Octocorallia</taxon>
        <taxon>Malacalcyonacea</taxon>
        <taxon>Plexauridae</taxon>
        <taxon>Paramuricea</taxon>
    </lineage>
</organism>
<evidence type="ECO:0000313" key="1">
    <source>
        <dbReference type="EMBL" id="CAB4035524.1"/>
    </source>
</evidence>
<comment type="caution">
    <text evidence="1">The sequence shown here is derived from an EMBL/GenBank/DDBJ whole genome shotgun (WGS) entry which is preliminary data.</text>
</comment>
<dbReference type="Proteomes" id="UP001152795">
    <property type="component" value="Unassembled WGS sequence"/>
</dbReference>
<gene>
    <name evidence="1" type="ORF">PACLA_8A031758</name>
</gene>